<organism evidence="1 2">
    <name type="scientific">Planktothrix mougeotii LEGE 06226</name>
    <dbReference type="NCBI Taxonomy" id="1828728"/>
    <lineage>
        <taxon>Bacteria</taxon>
        <taxon>Bacillati</taxon>
        <taxon>Cyanobacteriota</taxon>
        <taxon>Cyanophyceae</taxon>
        <taxon>Oscillatoriophycideae</taxon>
        <taxon>Oscillatoriales</taxon>
        <taxon>Microcoleaceae</taxon>
        <taxon>Planktothrix</taxon>
    </lineage>
</organism>
<evidence type="ECO:0000313" key="1">
    <source>
        <dbReference type="EMBL" id="MBE9144438.1"/>
    </source>
</evidence>
<dbReference type="EMBL" id="JADEWU010000032">
    <property type="protein sequence ID" value="MBE9144438.1"/>
    <property type="molecule type" value="Genomic_DNA"/>
</dbReference>
<accession>A0ABR9UD96</accession>
<dbReference type="PROSITE" id="PS51257">
    <property type="entry name" value="PROKAR_LIPOPROTEIN"/>
    <property type="match status" value="1"/>
</dbReference>
<proteinExistence type="predicted"/>
<evidence type="ECO:0000313" key="2">
    <source>
        <dbReference type="Proteomes" id="UP000640725"/>
    </source>
</evidence>
<name>A0ABR9UD96_9CYAN</name>
<reference evidence="1 2" key="1">
    <citation type="submission" date="2020-10" db="EMBL/GenBank/DDBJ databases">
        <authorList>
            <person name="Castelo-Branco R."/>
            <person name="Eusebio N."/>
            <person name="Adriana R."/>
            <person name="Vieira A."/>
            <person name="Brugerolle De Fraissinette N."/>
            <person name="Rezende De Castro R."/>
            <person name="Schneider M.P."/>
            <person name="Vasconcelos V."/>
            <person name="Leao P.N."/>
        </authorList>
    </citation>
    <scope>NUCLEOTIDE SEQUENCE [LARGE SCALE GENOMIC DNA]</scope>
    <source>
        <strain evidence="1 2">LEGE 06226</strain>
    </source>
</reference>
<comment type="caution">
    <text evidence="1">The sequence shown here is derived from an EMBL/GenBank/DDBJ whole genome shotgun (WGS) entry which is preliminary data.</text>
</comment>
<keyword evidence="2" id="KW-1185">Reference proteome</keyword>
<sequence length="194" mass="21898">MKFQLKSTLAACLTVTLLLIQGCNRNSTNAMQEGEIPGKEITTIKVLQNPQWYVYTSQRLGSPIPQDIVTLDNGEEVAKFSEPKTVEKLKKFQAEGKIELNRVQPMQIINQQNLVYVADVQARSLNEAYILTSLINNWSHPQIKVLQSLPGRSHPRNVTTGDVFELQDGSRYIVDYVGFEPIQDIIPAETKTIR</sequence>
<dbReference type="Proteomes" id="UP000640725">
    <property type="component" value="Unassembled WGS sequence"/>
</dbReference>
<protein>
    <submittedName>
        <fullName evidence="1">Uncharacterized protein</fullName>
    </submittedName>
</protein>
<gene>
    <name evidence="1" type="ORF">IQ236_14600</name>
</gene>
<dbReference type="RefSeq" id="WP_193869916.1">
    <property type="nucleotide sequence ID" value="NZ_JADEWU010000032.1"/>
</dbReference>